<dbReference type="PROSITE" id="PS00233">
    <property type="entry name" value="CHIT_BIND_RR_1"/>
    <property type="match status" value="1"/>
</dbReference>
<dbReference type="InterPro" id="IPR051217">
    <property type="entry name" value="Insect_Cuticle_Struc_Prot"/>
</dbReference>
<keyword evidence="5" id="KW-1185">Reference proteome</keyword>
<sequence length="330" mass="36739">MRRSLIFSMRSLSSLLVFTLFVLIIKVYATLGSPLAAKTEAYSKTAAANASKKAKVTNYFLHEPYGTNTYAFGYEIDDPQTQNVQFRDERRFVNGSVEGSYGYVRPDGLIEVTKYRADENGGFVAQTQSFQPGDEQAKAVWPTQRPGIIVDRHKVQSPANVTWDPKSHLNVSVSHVADDVAKQLKEQHGLDLNHIDVTKDVLQPAVLDVLQGKAQLKNQTRDGTPFQPVQNVIPNRFPIVPFMLPTDTEPFKATTEEPHPKGNGNSKYNRAKTNNAEKAPQVEAPESGLLPPPRPLANEAASDANWYQRIIDANRREFLNNLPNLSKVNA</sequence>
<protein>
    <recommendedName>
        <fullName evidence="6">Cuticle protein 6</fullName>
    </recommendedName>
</protein>
<dbReference type="GO" id="GO:0031012">
    <property type="term" value="C:extracellular matrix"/>
    <property type="evidence" value="ECO:0007669"/>
    <property type="project" value="TreeGrafter"/>
</dbReference>
<evidence type="ECO:0000313" key="4">
    <source>
        <dbReference type="EMBL" id="BFF99203.1"/>
    </source>
</evidence>
<dbReference type="InterPro" id="IPR031311">
    <property type="entry name" value="CHIT_BIND_RR_consensus"/>
</dbReference>
<reference evidence="4 5" key="1">
    <citation type="submission" date="2024-02" db="EMBL/GenBank/DDBJ databases">
        <title>A chromosome-level genome assembly of Drosophila madeirensis, a fruit fly species endemic to Madeira island.</title>
        <authorList>
            <person name="Tomihara K."/>
            <person name="Llopart A."/>
            <person name="Yamamoto D."/>
        </authorList>
    </citation>
    <scope>NUCLEOTIDE SEQUENCE [LARGE SCALE GENOMIC DNA]</scope>
    <source>
        <strain evidence="4 5">RF1</strain>
    </source>
</reference>
<dbReference type="PROSITE" id="PS51155">
    <property type="entry name" value="CHIT_BIND_RR_2"/>
    <property type="match status" value="1"/>
</dbReference>
<dbReference type="EMBL" id="AP029265">
    <property type="protein sequence ID" value="BFF99203.1"/>
    <property type="molecule type" value="Genomic_DNA"/>
</dbReference>
<keyword evidence="1 2" id="KW-0193">Cuticle</keyword>
<dbReference type="Proteomes" id="UP001500889">
    <property type="component" value="Chromosome J"/>
</dbReference>
<dbReference type="PANTHER" id="PTHR12236:SF79">
    <property type="entry name" value="CUTICULAR PROTEIN 50CB-RELATED"/>
    <property type="match status" value="1"/>
</dbReference>
<dbReference type="GO" id="GO:0005615">
    <property type="term" value="C:extracellular space"/>
    <property type="evidence" value="ECO:0007669"/>
    <property type="project" value="TreeGrafter"/>
</dbReference>
<dbReference type="GO" id="GO:0042302">
    <property type="term" value="F:structural constituent of cuticle"/>
    <property type="evidence" value="ECO:0007669"/>
    <property type="project" value="UniProtKB-UniRule"/>
</dbReference>
<dbReference type="AlphaFoldDB" id="A0AAU9FTM8"/>
<accession>A0AAU9FTM8</accession>
<feature type="compositionally biased region" description="Polar residues" evidence="3">
    <location>
        <begin position="263"/>
        <end position="276"/>
    </location>
</feature>
<feature type="region of interest" description="Disordered" evidence="3">
    <location>
        <begin position="249"/>
        <end position="301"/>
    </location>
</feature>
<evidence type="ECO:0000256" key="1">
    <source>
        <dbReference type="ARBA" id="ARBA00022460"/>
    </source>
</evidence>
<organism evidence="4 5">
    <name type="scientific">Drosophila madeirensis</name>
    <name type="common">Fruit fly</name>
    <dbReference type="NCBI Taxonomy" id="30013"/>
    <lineage>
        <taxon>Eukaryota</taxon>
        <taxon>Metazoa</taxon>
        <taxon>Ecdysozoa</taxon>
        <taxon>Arthropoda</taxon>
        <taxon>Hexapoda</taxon>
        <taxon>Insecta</taxon>
        <taxon>Pterygota</taxon>
        <taxon>Neoptera</taxon>
        <taxon>Endopterygota</taxon>
        <taxon>Diptera</taxon>
        <taxon>Brachycera</taxon>
        <taxon>Muscomorpha</taxon>
        <taxon>Ephydroidea</taxon>
        <taxon>Drosophilidae</taxon>
        <taxon>Drosophila</taxon>
        <taxon>Sophophora</taxon>
    </lineage>
</organism>
<dbReference type="InterPro" id="IPR000618">
    <property type="entry name" value="Insect_cuticle"/>
</dbReference>
<dbReference type="Pfam" id="PF00379">
    <property type="entry name" value="Chitin_bind_4"/>
    <property type="match status" value="1"/>
</dbReference>
<evidence type="ECO:0000256" key="3">
    <source>
        <dbReference type="SAM" id="MobiDB-lite"/>
    </source>
</evidence>
<dbReference type="PANTHER" id="PTHR12236">
    <property type="entry name" value="STRUCTURAL CONTITUENT OF CUTICLE"/>
    <property type="match status" value="1"/>
</dbReference>
<evidence type="ECO:0008006" key="6">
    <source>
        <dbReference type="Google" id="ProtNLM"/>
    </source>
</evidence>
<evidence type="ECO:0000256" key="2">
    <source>
        <dbReference type="PROSITE-ProRule" id="PRU00497"/>
    </source>
</evidence>
<evidence type="ECO:0000313" key="5">
    <source>
        <dbReference type="Proteomes" id="UP001500889"/>
    </source>
</evidence>
<gene>
    <name evidence="4" type="ORF">DMAD_07163</name>
</gene>
<name>A0AAU9FTM8_DROMD</name>
<proteinExistence type="predicted"/>